<protein>
    <submittedName>
        <fullName evidence="5">Anti-sigma regulatory factor (Ser/Thr protein kinase)</fullName>
    </submittedName>
</protein>
<feature type="coiled-coil region" evidence="2">
    <location>
        <begin position="335"/>
        <end position="369"/>
    </location>
</feature>
<dbReference type="Gene3D" id="3.30.565.10">
    <property type="entry name" value="Histidine kinase-like ATPase, C-terminal domain"/>
    <property type="match status" value="1"/>
</dbReference>
<dbReference type="EMBL" id="FNVT01000003">
    <property type="protein sequence ID" value="SEG64113.1"/>
    <property type="molecule type" value="Genomic_DNA"/>
</dbReference>
<keyword evidence="5" id="KW-0808">Transferase</keyword>
<dbReference type="Pfam" id="PF13581">
    <property type="entry name" value="HATPase_c_2"/>
    <property type="match status" value="1"/>
</dbReference>
<feature type="domain" description="Histidine kinase/HSP90-like ATPase" evidence="3">
    <location>
        <begin position="212"/>
        <end position="321"/>
    </location>
</feature>
<dbReference type="PANTHER" id="PTHR35526:SF3">
    <property type="entry name" value="ANTI-SIGMA-F FACTOR RSBW"/>
    <property type="match status" value="1"/>
</dbReference>
<evidence type="ECO:0000313" key="5">
    <source>
        <dbReference type="EMBL" id="SEG64113.1"/>
    </source>
</evidence>
<dbReference type="InterPro" id="IPR036890">
    <property type="entry name" value="HATPase_C_sf"/>
</dbReference>
<dbReference type="CDD" id="cd16936">
    <property type="entry name" value="HATPase_RsbW-like"/>
    <property type="match status" value="1"/>
</dbReference>
<evidence type="ECO:0000313" key="6">
    <source>
        <dbReference type="Proteomes" id="UP000236732"/>
    </source>
</evidence>
<keyword evidence="6" id="KW-1185">Reference proteome</keyword>
<proteinExistence type="predicted"/>
<keyword evidence="1" id="KW-0723">Serine/threonine-protein kinase</keyword>
<keyword evidence="5" id="KW-0418">Kinase</keyword>
<dbReference type="SUPFAM" id="SSF55874">
    <property type="entry name" value="ATPase domain of HSP90 chaperone/DNA topoisomerase II/histidine kinase"/>
    <property type="match status" value="1"/>
</dbReference>
<dbReference type="Pfam" id="PF14417">
    <property type="entry name" value="MEDS"/>
    <property type="match status" value="1"/>
</dbReference>
<feature type="domain" description="MEDS" evidence="4">
    <location>
        <begin position="11"/>
        <end position="164"/>
    </location>
</feature>
<organism evidence="5 6">
    <name type="scientific">Nonomuraea solani</name>
    <dbReference type="NCBI Taxonomy" id="1144553"/>
    <lineage>
        <taxon>Bacteria</taxon>
        <taxon>Bacillati</taxon>
        <taxon>Actinomycetota</taxon>
        <taxon>Actinomycetes</taxon>
        <taxon>Streptosporangiales</taxon>
        <taxon>Streptosporangiaceae</taxon>
        <taxon>Nonomuraea</taxon>
    </lineage>
</organism>
<dbReference type="AlphaFoldDB" id="A0A1H6BTX3"/>
<reference evidence="5 6" key="1">
    <citation type="submission" date="2016-10" db="EMBL/GenBank/DDBJ databases">
        <authorList>
            <person name="de Groot N.N."/>
        </authorList>
    </citation>
    <scope>NUCLEOTIDE SEQUENCE [LARGE SCALE GENOMIC DNA]</scope>
    <source>
        <strain evidence="5 6">CGMCC 4.7037</strain>
    </source>
</reference>
<dbReference type="InterPro" id="IPR003594">
    <property type="entry name" value="HATPase_dom"/>
</dbReference>
<dbReference type="InterPro" id="IPR025847">
    <property type="entry name" value="MEDS_domain"/>
</dbReference>
<dbReference type="GO" id="GO:0004674">
    <property type="term" value="F:protein serine/threonine kinase activity"/>
    <property type="evidence" value="ECO:0007669"/>
    <property type="project" value="UniProtKB-KW"/>
</dbReference>
<gene>
    <name evidence="5" type="ORF">SAMN05444920_103645</name>
</gene>
<name>A0A1H6BTX3_9ACTN</name>
<dbReference type="RefSeq" id="WP_103956283.1">
    <property type="nucleotide sequence ID" value="NZ_FNVT01000003.1"/>
</dbReference>
<dbReference type="PANTHER" id="PTHR35526">
    <property type="entry name" value="ANTI-SIGMA-F FACTOR RSBW-RELATED"/>
    <property type="match status" value="1"/>
</dbReference>
<keyword evidence="2" id="KW-0175">Coiled coil</keyword>
<dbReference type="Proteomes" id="UP000236732">
    <property type="component" value="Unassembled WGS sequence"/>
</dbReference>
<evidence type="ECO:0000259" key="4">
    <source>
        <dbReference type="Pfam" id="PF14417"/>
    </source>
</evidence>
<dbReference type="InterPro" id="IPR050267">
    <property type="entry name" value="Anti-sigma-factor_SerPK"/>
</dbReference>
<evidence type="ECO:0000259" key="3">
    <source>
        <dbReference type="Pfam" id="PF13581"/>
    </source>
</evidence>
<evidence type="ECO:0000256" key="1">
    <source>
        <dbReference type="ARBA" id="ARBA00022527"/>
    </source>
</evidence>
<accession>A0A1H6BTX3</accession>
<evidence type="ECO:0000256" key="2">
    <source>
        <dbReference type="SAM" id="Coils"/>
    </source>
</evidence>
<sequence>MTKPPREGHLHQLLLYETSQDLRAVVVPMLRRGLAAGEAVVLACGQANTELLARELAVAPSDRPAAGRLTVLNADDGGRPAVAVDLLRRLTRAYSAAEHGRILLVRETDLGAGLGAGPGRYAAAVEFEAAADVALAAEPLTSLCLYHRPNLPASLLTEVEHAHPRLLSATGSDGNPGYRSPATLLRRHATPGLDPLQTTPALYQHPPLTSLSEVSRLRRDLQDLIGTLPVPMATRNDFIAAVGEVTVNGLQHGRLPVRVLIWASADRLLATVTDAGRGFDDPLAGYLAPGEDLSGGAGLWLARLLCDRVEAVRAHESFTIRLATSLPASNGRPALNGVRARTEHARRRAQRARQRAEQLQGELDLLIGDFWRHPPRP</sequence>
<dbReference type="OrthoDB" id="3748385at2"/>